<reference evidence="3 4" key="1">
    <citation type="submission" date="2018-10" db="EMBL/GenBank/DDBJ databases">
        <title>Genomic Encyclopedia of Type Strains, Phase IV (KMG-IV): sequencing the most valuable type-strain genomes for metagenomic binning, comparative biology and taxonomic classification.</title>
        <authorList>
            <person name="Goeker M."/>
        </authorList>
    </citation>
    <scope>NUCLEOTIDE SEQUENCE [LARGE SCALE GENOMIC DNA]</scope>
    <source>
        <strain evidence="3 4">DSM 23800</strain>
    </source>
</reference>
<dbReference type="SUPFAM" id="SSF101756">
    <property type="entry name" value="Hypothetical protein YgiW"/>
    <property type="match status" value="1"/>
</dbReference>
<keyword evidence="4" id="KW-1185">Reference proteome</keyword>
<evidence type="ECO:0000256" key="2">
    <source>
        <dbReference type="SAM" id="SignalP"/>
    </source>
</evidence>
<sequence length="152" mass="17243">MKKIIVMTTLVLSTFSVASFAASENSGENQITPNNTMMYPHMKAHKMLMNNMHHHGGNRGGFSDVNQETNKISDADNWTDDQRIILQGKIVKRVGKDDYIISDASGQMEVEIEGRAWRGVNVTPNDTVRFYGEVDKSWNKIEVEIDRIEKVQ</sequence>
<dbReference type="RefSeq" id="WP_121123685.1">
    <property type="nucleotide sequence ID" value="NZ_CP016604.1"/>
</dbReference>
<dbReference type="PANTHER" id="PTHR36571">
    <property type="entry name" value="PROTEIN YGIW"/>
    <property type="match status" value="1"/>
</dbReference>
<dbReference type="Gene3D" id="2.40.50.200">
    <property type="entry name" value="Bacterial OB-fold"/>
    <property type="match status" value="1"/>
</dbReference>
<organism evidence="3 4">
    <name type="scientific">Otariodibacter oris</name>
    <dbReference type="NCBI Taxonomy" id="1032623"/>
    <lineage>
        <taxon>Bacteria</taxon>
        <taxon>Pseudomonadati</taxon>
        <taxon>Pseudomonadota</taxon>
        <taxon>Gammaproteobacteria</taxon>
        <taxon>Pasteurellales</taxon>
        <taxon>Pasteurellaceae</taxon>
        <taxon>Otariodibacter</taxon>
    </lineage>
</organism>
<dbReference type="NCBIfam" id="NF033674">
    <property type="entry name" value="stress_OB_fold"/>
    <property type="match status" value="1"/>
</dbReference>
<evidence type="ECO:0000313" key="4">
    <source>
        <dbReference type="Proteomes" id="UP000280099"/>
    </source>
</evidence>
<feature type="signal peptide" evidence="2">
    <location>
        <begin position="1"/>
        <end position="21"/>
    </location>
</feature>
<keyword evidence="1 2" id="KW-0732">Signal</keyword>
<dbReference type="InterPro" id="IPR005220">
    <property type="entry name" value="CarO-like"/>
</dbReference>
<dbReference type="Proteomes" id="UP000280099">
    <property type="component" value="Unassembled WGS sequence"/>
</dbReference>
<protein>
    <submittedName>
        <fullName evidence="3">Uncharacterized protein (TIGR00156 family)</fullName>
    </submittedName>
</protein>
<comment type="caution">
    <text evidence="3">The sequence shown here is derived from an EMBL/GenBank/DDBJ whole genome shotgun (WGS) entry which is preliminary data.</text>
</comment>
<evidence type="ECO:0000256" key="1">
    <source>
        <dbReference type="ARBA" id="ARBA00022729"/>
    </source>
</evidence>
<dbReference type="InterPro" id="IPR036700">
    <property type="entry name" value="BOBF_sf"/>
</dbReference>
<dbReference type="PANTHER" id="PTHR36571:SF1">
    <property type="entry name" value="PROTEIN YGIW"/>
    <property type="match status" value="1"/>
</dbReference>
<name>A0A420XFT2_9PAST</name>
<evidence type="ECO:0000313" key="3">
    <source>
        <dbReference type="EMBL" id="RKR71211.1"/>
    </source>
</evidence>
<feature type="chain" id="PRO_5019492879" evidence="2">
    <location>
        <begin position="22"/>
        <end position="152"/>
    </location>
</feature>
<dbReference type="AlphaFoldDB" id="A0A420XFT2"/>
<proteinExistence type="predicted"/>
<dbReference type="Pfam" id="PF04076">
    <property type="entry name" value="BOF"/>
    <property type="match status" value="1"/>
</dbReference>
<gene>
    <name evidence="3" type="ORF">DES31_1542</name>
</gene>
<dbReference type="OrthoDB" id="598245at2"/>
<accession>A0A420XFT2</accession>
<dbReference type="EMBL" id="RBJC01000008">
    <property type="protein sequence ID" value="RKR71211.1"/>
    <property type="molecule type" value="Genomic_DNA"/>
</dbReference>